<keyword evidence="16" id="KW-1185">Reference proteome</keyword>
<dbReference type="RefSeq" id="WP_254166388.1">
    <property type="nucleotide sequence ID" value="NZ_JANAFB010000016.1"/>
</dbReference>
<evidence type="ECO:0000259" key="13">
    <source>
        <dbReference type="SMART" id="SM00836"/>
    </source>
</evidence>
<gene>
    <name evidence="11 15" type="primary">argS</name>
    <name evidence="15" type="ORF">NBM05_07975</name>
</gene>
<organism evidence="15 16">
    <name type="scientific">Rothia santali</name>
    <dbReference type="NCBI Taxonomy" id="2949643"/>
    <lineage>
        <taxon>Bacteria</taxon>
        <taxon>Bacillati</taxon>
        <taxon>Actinomycetota</taxon>
        <taxon>Actinomycetes</taxon>
        <taxon>Micrococcales</taxon>
        <taxon>Micrococcaceae</taxon>
        <taxon>Rothia</taxon>
    </lineage>
</organism>
<dbReference type="PANTHER" id="PTHR11956">
    <property type="entry name" value="ARGINYL-TRNA SYNTHETASE"/>
    <property type="match status" value="1"/>
</dbReference>
<keyword evidence="6 11" id="KW-0547">Nucleotide-binding</keyword>
<dbReference type="SMART" id="SM00836">
    <property type="entry name" value="DALR_1"/>
    <property type="match status" value="1"/>
</dbReference>
<dbReference type="PANTHER" id="PTHR11956:SF5">
    <property type="entry name" value="ARGININE--TRNA LIGASE, CYTOPLASMIC"/>
    <property type="match status" value="1"/>
</dbReference>
<evidence type="ECO:0000256" key="6">
    <source>
        <dbReference type="ARBA" id="ARBA00022741"/>
    </source>
</evidence>
<dbReference type="SUPFAM" id="SSF55190">
    <property type="entry name" value="Arginyl-tRNA synthetase (ArgRS), N-terminal 'additional' domain"/>
    <property type="match status" value="1"/>
</dbReference>
<keyword evidence="9 11" id="KW-0030">Aminoacyl-tRNA synthetase</keyword>
<dbReference type="FunFam" id="3.40.50.620:FF:000062">
    <property type="entry name" value="Arginine--tRNA ligase"/>
    <property type="match status" value="1"/>
</dbReference>
<dbReference type="Gene3D" id="3.40.50.620">
    <property type="entry name" value="HUPs"/>
    <property type="match status" value="1"/>
</dbReference>
<evidence type="ECO:0000256" key="4">
    <source>
        <dbReference type="ARBA" id="ARBA00022490"/>
    </source>
</evidence>
<dbReference type="NCBIfam" id="TIGR00456">
    <property type="entry name" value="argS"/>
    <property type="match status" value="1"/>
</dbReference>
<evidence type="ECO:0000256" key="3">
    <source>
        <dbReference type="ARBA" id="ARBA00011245"/>
    </source>
</evidence>
<dbReference type="InterPro" id="IPR036695">
    <property type="entry name" value="Arg-tRNA-synth_N_sf"/>
</dbReference>
<dbReference type="GO" id="GO:0005737">
    <property type="term" value="C:cytoplasm"/>
    <property type="evidence" value="ECO:0007669"/>
    <property type="project" value="UniProtKB-SubCell"/>
</dbReference>
<protein>
    <recommendedName>
        <fullName evidence="11">Arginine--tRNA ligase</fullName>
        <ecNumber evidence="11">6.1.1.19</ecNumber>
    </recommendedName>
    <alternativeName>
        <fullName evidence="11">Arginyl-tRNA synthetase</fullName>
        <shortName evidence="11">ArgRS</shortName>
    </alternativeName>
</protein>
<keyword evidence="4 11" id="KW-0963">Cytoplasm</keyword>
<feature type="domain" description="DALR anticodon binding" evidence="13">
    <location>
        <begin position="429"/>
        <end position="552"/>
    </location>
</feature>
<dbReference type="SUPFAM" id="SSF52374">
    <property type="entry name" value="Nucleotidylyl transferase"/>
    <property type="match status" value="1"/>
</dbReference>
<evidence type="ECO:0000313" key="15">
    <source>
        <dbReference type="EMBL" id="MCP3425944.1"/>
    </source>
</evidence>
<keyword evidence="7 11" id="KW-0067">ATP-binding</keyword>
<dbReference type="InterPro" id="IPR005148">
    <property type="entry name" value="Arg-tRNA-synth_N"/>
</dbReference>
<dbReference type="Proteomes" id="UP001139502">
    <property type="component" value="Unassembled WGS sequence"/>
</dbReference>
<dbReference type="SUPFAM" id="SSF47323">
    <property type="entry name" value="Anticodon-binding domain of a subclass of class I aminoacyl-tRNA synthetases"/>
    <property type="match status" value="1"/>
</dbReference>
<accession>A0A9X2HEU1</accession>
<dbReference type="HAMAP" id="MF_00123">
    <property type="entry name" value="Arg_tRNA_synth"/>
    <property type="match status" value="1"/>
</dbReference>
<dbReference type="PRINTS" id="PR01038">
    <property type="entry name" value="TRNASYNTHARG"/>
</dbReference>
<reference evidence="15" key="1">
    <citation type="submission" date="2022-06" db="EMBL/GenBank/DDBJ databases">
        <title>Rothia sp. isolated from sandalwood seedling.</title>
        <authorList>
            <person name="Tuikhar N."/>
            <person name="Kirdat K."/>
            <person name="Thorat V."/>
            <person name="Swetha P."/>
            <person name="Padma S."/>
            <person name="Sundararaj R."/>
            <person name="Yadav A."/>
        </authorList>
    </citation>
    <scope>NUCLEOTIDE SEQUENCE</scope>
    <source>
        <strain evidence="15">AR01</strain>
    </source>
</reference>
<dbReference type="AlphaFoldDB" id="A0A9X2HEU1"/>
<dbReference type="EMBL" id="JANAFB010000016">
    <property type="protein sequence ID" value="MCP3425944.1"/>
    <property type="molecule type" value="Genomic_DNA"/>
</dbReference>
<dbReference type="Pfam" id="PF05746">
    <property type="entry name" value="DALR_1"/>
    <property type="match status" value="1"/>
</dbReference>
<dbReference type="InterPro" id="IPR001412">
    <property type="entry name" value="aa-tRNA-synth_I_CS"/>
</dbReference>
<keyword evidence="5 11" id="KW-0436">Ligase</keyword>
<dbReference type="InterPro" id="IPR035684">
    <property type="entry name" value="ArgRS_core"/>
</dbReference>
<evidence type="ECO:0000256" key="10">
    <source>
        <dbReference type="ARBA" id="ARBA00049339"/>
    </source>
</evidence>
<dbReference type="Pfam" id="PF00750">
    <property type="entry name" value="tRNA-synt_1d"/>
    <property type="match status" value="2"/>
</dbReference>
<comment type="caution">
    <text evidence="15">The sequence shown here is derived from an EMBL/GenBank/DDBJ whole genome shotgun (WGS) entry which is preliminary data.</text>
</comment>
<feature type="short sequence motif" description="'HIGH' region" evidence="11">
    <location>
        <begin position="132"/>
        <end position="142"/>
    </location>
</feature>
<dbReference type="GO" id="GO:0004814">
    <property type="term" value="F:arginine-tRNA ligase activity"/>
    <property type="evidence" value="ECO:0007669"/>
    <property type="project" value="UniProtKB-UniRule"/>
</dbReference>
<evidence type="ECO:0000256" key="9">
    <source>
        <dbReference type="ARBA" id="ARBA00023146"/>
    </source>
</evidence>
<dbReference type="CDD" id="cd00671">
    <property type="entry name" value="ArgRS_core"/>
    <property type="match status" value="1"/>
</dbReference>
<dbReference type="FunFam" id="1.10.730.10:FF:000008">
    <property type="entry name" value="Arginine--tRNA ligase"/>
    <property type="match status" value="1"/>
</dbReference>
<name>A0A9X2HEU1_9MICC</name>
<dbReference type="InterPro" id="IPR001278">
    <property type="entry name" value="Arg-tRNA-ligase"/>
</dbReference>
<dbReference type="InterPro" id="IPR009080">
    <property type="entry name" value="tRNAsynth_Ia_anticodon-bd"/>
</dbReference>
<evidence type="ECO:0000256" key="5">
    <source>
        <dbReference type="ARBA" id="ARBA00022598"/>
    </source>
</evidence>
<comment type="subunit">
    <text evidence="3 11">Monomer.</text>
</comment>
<evidence type="ECO:0000256" key="1">
    <source>
        <dbReference type="ARBA" id="ARBA00004496"/>
    </source>
</evidence>
<proteinExistence type="inferred from homology"/>
<evidence type="ECO:0000256" key="8">
    <source>
        <dbReference type="ARBA" id="ARBA00022917"/>
    </source>
</evidence>
<evidence type="ECO:0000256" key="11">
    <source>
        <dbReference type="HAMAP-Rule" id="MF_00123"/>
    </source>
</evidence>
<comment type="subcellular location">
    <subcellularLocation>
        <location evidence="1 11">Cytoplasm</location>
    </subcellularLocation>
</comment>
<evidence type="ECO:0000313" key="16">
    <source>
        <dbReference type="Proteomes" id="UP001139502"/>
    </source>
</evidence>
<dbReference type="GO" id="GO:0006420">
    <property type="term" value="P:arginyl-tRNA aminoacylation"/>
    <property type="evidence" value="ECO:0007669"/>
    <property type="project" value="UniProtKB-UniRule"/>
</dbReference>
<dbReference type="SMART" id="SM01016">
    <property type="entry name" value="Arg_tRNA_synt_N"/>
    <property type="match status" value="1"/>
</dbReference>
<comment type="catalytic activity">
    <reaction evidence="10 11">
        <text>tRNA(Arg) + L-arginine + ATP = L-arginyl-tRNA(Arg) + AMP + diphosphate</text>
        <dbReference type="Rhea" id="RHEA:20301"/>
        <dbReference type="Rhea" id="RHEA-COMP:9658"/>
        <dbReference type="Rhea" id="RHEA-COMP:9673"/>
        <dbReference type="ChEBI" id="CHEBI:30616"/>
        <dbReference type="ChEBI" id="CHEBI:32682"/>
        <dbReference type="ChEBI" id="CHEBI:33019"/>
        <dbReference type="ChEBI" id="CHEBI:78442"/>
        <dbReference type="ChEBI" id="CHEBI:78513"/>
        <dbReference type="ChEBI" id="CHEBI:456215"/>
        <dbReference type="EC" id="6.1.1.19"/>
    </reaction>
</comment>
<evidence type="ECO:0000256" key="2">
    <source>
        <dbReference type="ARBA" id="ARBA00005594"/>
    </source>
</evidence>
<evidence type="ECO:0000259" key="14">
    <source>
        <dbReference type="SMART" id="SM01016"/>
    </source>
</evidence>
<dbReference type="Pfam" id="PF03485">
    <property type="entry name" value="Arg_tRNA_synt_N"/>
    <property type="match status" value="1"/>
</dbReference>
<dbReference type="GO" id="GO:0005524">
    <property type="term" value="F:ATP binding"/>
    <property type="evidence" value="ECO:0007669"/>
    <property type="project" value="UniProtKB-UniRule"/>
</dbReference>
<dbReference type="Gene3D" id="3.30.1360.70">
    <property type="entry name" value="Arginyl tRNA synthetase N-terminal domain"/>
    <property type="match status" value="1"/>
</dbReference>
<sequence length="552" mass="59598">MTPEELSTAVSLCLDASLDAGELSLAEDASAPAVRIERPKNREHGDWATNIALQLSKRVGRNPREVAQVLADRIFGIDGVASVDIAGPGFLNIVLDAAAAGSLAQRILEEGESFGRSEALAGTRINLEFVSANPTGPIHLGGTRWAAVGDSLARILQATGAEVTREYYFNDHGTQIDRFARSLLASAKGEPAPEDGYGGDYIGEIAERVLAEHPDALAAEDPQEVFRSHGVELMFAEIKRSLHEFGVDFDVYFHENSLFEAGSVERLLGHLRETGALYEADGAWWLRSTDHGDDKDRVVIKSDGNAAYIAGDIAYIEDKMRRGADLAIYMLGADHHGYVARLKAAAAAIGGDADAVEVMIGQMVNLVKDGKPVRMSKRAGTVVTLEDLVEAVGVDAARYSLTRFSVDSNIDVDLDLLTKRSNENPVFYVQYAHARTCAVARNARDAGVVRSAESFSAELLDGPADEELLAALGQFTGVLAEASGFREPHRVARYLETLAGAYHRWYDSCRVAPKGEEPVTDTHRTRLALNDAVTQVIANGLRLLGVSAPERM</sequence>
<dbReference type="InterPro" id="IPR008909">
    <property type="entry name" value="DALR_anticod-bd"/>
</dbReference>
<evidence type="ECO:0000256" key="12">
    <source>
        <dbReference type="RuleBase" id="RU363038"/>
    </source>
</evidence>
<keyword evidence="8 11" id="KW-0648">Protein biosynthesis</keyword>
<dbReference type="PROSITE" id="PS00178">
    <property type="entry name" value="AA_TRNA_LIGASE_I"/>
    <property type="match status" value="1"/>
</dbReference>
<dbReference type="InterPro" id="IPR014729">
    <property type="entry name" value="Rossmann-like_a/b/a_fold"/>
</dbReference>
<dbReference type="Gene3D" id="1.10.730.10">
    <property type="entry name" value="Isoleucyl-tRNA Synthetase, Domain 1"/>
    <property type="match status" value="1"/>
</dbReference>
<feature type="domain" description="Arginyl tRNA synthetase N-terminal" evidence="14">
    <location>
        <begin position="4"/>
        <end position="95"/>
    </location>
</feature>
<evidence type="ECO:0000256" key="7">
    <source>
        <dbReference type="ARBA" id="ARBA00022840"/>
    </source>
</evidence>
<comment type="similarity">
    <text evidence="2 11 12">Belongs to the class-I aminoacyl-tRNA synthetase family.</text>
</comment>
<dbReference type="EC" id="6.1.1.19" evidence="11"/>